<dbReference type="PANTHER" id="PTHR42770:SF12">
    <property type="entry name" value="AMINO ACID TRANSPORTER"/>
    <property type="match status" value="1"/>
</dbReference>
<dbReference type="InterPro" id="IPR050367">
    <property type="entry name" value="APC_superfamily"/>
</dbReference>
<organism evidence="6">
    <name type="scientific">Anaerostipes caccae</name>
    <dbReference type="NCBI Taxonomy" id="105841"/>
    <lineage>
        <taxon>Bacteria</taxon>
        <taxon>Bacillati</taxon>
        <taxon>Bacillota</taxon>
        <taxon>Clostridia</taxon>
        <taxon>Lachnospirales</taxon>
        <taxon>Lachnospiraceae</taxon>
        <taxon>Anaerostipes</taxon>
    </lineage>
</organism>
<comment type="subcellular location">
    <subcellularLocation>
        <location evidence="1">Cell membrane</location>
        <topology evidence="1">Multi-pass membrane protein</topology>
    </subcellularLocation>
</comment>
<evidence type="ECO:0000256" key="5">
    <source>
        <dbReference type="ARBA" id="ARBA00023136"/>
    </source>
</evidence>
<dbReference type="RefSeq" id="WP_006567884.1">
    <property type="nucleotide sequence ID" value="NZ_BAABZP010000001.1"/>
</dbReference>
<keyword evidence="4" id="KW-1133">Transmembrane helix</keyword>
<evidence type="ECO:0000313" key="6">
    <source>
        <dbReference type="EMBL" id="VYT22912.1"/>
    </source>
</evidence>
<dbReference type="Pfam" id="PF13520">
    <property type="entry name" value="AA_permease_2"/>
    <property type="match status" value="1"/>
</dbReference>
<dbReference type="AlphaFoldDB" id="A0A6N2V1V2"/>
<dbReference type="PANTHER" id="PTHR42770">
    <property type="entry name" value="AMINO ACID TRANSPORTER-RELATED"/>
    <property type="match status" value="1"/>
</dbReference>
<evidence type="ECO:0000256" key="2">
    <source>
        <dbReference type="ARBA" id="ARBA00022475"/>
    </source>
</evidence>
<dbReference type="InterPro" id="IPR002293">
    <property type="entry name" value="AA/rel_permease1"/>
</dbReference>
<gene>
    <name evidence="6" type="primary">yhdG</name>
    <name evidence="6" type="ORF">ACLFYP115_02156</name>
</gene>
<protein>
    <submittedName>
        <fullName evidence="6">Putative amino acid permease YhdG</fullName>
    </submittedName>
</protein>
<accession>A0A6N2V1V2</accession>
<evidence type="ECO:0000256" key="3">
    <source>
        <dbReference type="ARBA" id="ARBA00022692"/>
    </source>
</evidence>
<dbReference type="PROSITE" id="PS51257">
    <property type="entry name" value="PROKAR_LIPOPROTEIN"/>
    <property type="match status" value="1"/>
</dbReference>
<proteinExistence type="predicted"/>
<name>A0A6N2V1V2_9FIRM</name>
<reference evidence="6" key="1">
    <citation type="submission" date="2019-11" db="EMBL/GenBank/DDBJ databases">
        <authorList>
            <person name="Feng L."/>
        </authorList>
    </citation>
    <scope>NUCLEOTIDE SEQUENCE</scope>
    <source>
        <strain evidence="6">AcaccaeLFYP115</strain>
    </source>
</reference>
<keyword evidence="3" id="KW-0812">Transmembrane</keyword>
<sequence length="456" mass="48549">MERTKKLGLGSAVSVCVGLIVATSCLLSLGQGMGLAGKNFIIALFVVLILNGFLALSFSELHSMMPKAEGGLGQYTLVGLGPVASMVSTLSAYVIVDILSGSVEIAMCGTVLNQIFLPQIPAPVISVIVLGVLSYVNYKGVDFFARIQNIVVFLLLASFLLMGIISFFHLGTGEIVTAAQQTKPQVTGIGGIVSLSALAFWLFIGIEFVIPVSKDLKNPKRDVLLAMIIGSVVLFGVQALLGVGMTQYVTLQELASNPMPHMLFAQRCMGQAGVYWMGIVTLLAGISTVNTVLGGIPNILSGMAENDLFPKAFQQKNKYGVPAAGIGLLSGGITALIITGFTQSSGLTNIILAASCFWLTSYIMVNITVLVLRRRYPDAEGRNKNLVLLGIPQVICIIGDIYMIFNIAEGDARILIYKIFATLLLALIAFSVIWVKGIKKMGTVECPEMQTVNTLA</sequence>
<keyword evidence="5" id="KW-0472">Membrane</keyword>
<keyword evidence="2" id="KW-1003">Cell membrane</keyword>
<dbReference type="GO" id="GO:0005886">
    <property type="term" value="C:plasma membrane"/>
    <property type="evidence" value="ECO:0007669"/>
    <property type="project" value="UniProtKB-SubCell"/>
</dbReference>
<dbReference type="Gene3D" id="1.20.1740.10">
    <property type="entry name" value="Amino acid/polyamine transporter I"/>
    <property type="match status" value="1"/>
</dbReference>
<evidence type="ECO:0000256" key="4">
    <source>
        <dbReference type="ARBA" id="ARBA00022989"/>
    </source>
</evidence>
<dbReference type="PIRSF" id="PIRSF006060">
    <property type="entry name" value="AA_transporter"/>
    <property type="match status" value="1"/>
</dbReference>
<dbReference type="GO" id="GO:0022857">
    <property type="term" value="F:transmembrane transporter activity"/>
    <property type="evidence" value="ECO:0007669"/>
    <property type="project" value="InterPro"/>
</dbReference>
<dbReference type="EMBL" id="CACRSQ010000007">
    <property type="protein sequence ID" value="VYT22912.1"/>
    <property type="molecule type" value="Genomic_DNA"/>
</dbReference>
<evidence type="ECO:0000256" key="1">
    <source>
        <dbReference type="ARBA" id="ARBA00004651"/>
    </source>
</evidence>